<evidence type="ECO:0000313" key="1">
    <source>
        <dbReference type="EMBL" id="CAD1841276.1"/>
    </source>
</evidence>
<dbReference type="SUPFAM" id="SSF54001">
    <property type="entry name" value="Cysteine proteinases"/>
    <property type="match status" value="1"/>
</dbReference>
<name>A0A6V7QEN3_ANACO</name>
<dbReference type="PANTHER" id="PTHR12931:SF15">
    <property type="entry name" value="UBIQUITIN THIOESTERASE OTUBAIN-LIKE"/>
    <property type="match status" value="1"/>
</dbReference>
<dbReference type="PANTHER" id="PTHR12931">
    <property type="entry name" value="UBIQUITIN THIOLESTERASE PROTEIN OTUB"/>
    <property type="match status" value="1"/>
</dbReference>
<accession>A0A6V7QEN3</accession>
<dbReference type="GO" id="GO:0043130">
    <property type="term" value="F:ubiquitin binding"/>
    <property type="evidence" value="ECO:0007669"/>
    <property type="project" value="TreeGrafter"/>
</dbReference>
<dbReference type="GO" id="GO:0004843">
    <property type="term" value="F:cysteine-type deubiquitinase activity"/>
    <property type="evidence" value="ECO:0007669"/>
    <property type="project" value="TreeGrafter"/>
</dbReference>
<dbReference type="InterPro" id="IPR019400">
    <property type="entry name" value="Peptidase_C65_otubain"/>
</dbReference>
<dbReference type="GO" id="GO:0005634">
    <property type="term" value="C:nucleus"/>
    <property type="evidence" value="ECO:0007669"/>
    <property type="project" value="TreeGrafter"/>
</dbReference>
<dbReference type="GO" id="GO:0071108">
    <property type="term" value="P:protein K48-linked deubiquitination"/>
    <property type="evidence" value="ECO:0007669"/>
    <property type="project" value="TreeGrafter"/>
</dbReference>
<sequence>MGSCFSSPSAGAVMGSVHRDSFRKMAADFVQRPRSAAGIGEKDFRDLLKTYSRGERGFNRKKELMRQCSSRHLTILLLRLLIAAEIRTLRDDYPIDFFPLYGSLEEFCSDRVLPIGSNHLHADILSRSLGVPIRVIDIRGISDSFPKKSSHSKRQFEIILLYRPDGHYDILYPSLSDREILYAVVDREYTSCCGLSAWLFKAMYTFD</sequence>
<dbReference type="AlphaFoldDB" id="A0A6V7QEN3"/>
<proteinExistence type="predicted"/>
<dbReference type="Gene3D" id="3.30.200.60">
    <property type="entry name" value="Peptidase C65 Otubain, subdomain 1"/>
    <property type="match status" value="1"/>
</dbReference>
<reference evidence="1" key="1">
    <citation type="submission" date="2020-07" db="EMBL/GenBank/DDBJ databases">
        <authorList>
            <person name="Lin J."/>
        </authorList>
    </citation>
    <scope>NUCLEOTIDE SEQUENCE</scope>
</reference>
<gene>
    <name evidence="1" type="ORF">CB5_LOCUS24487</name>
</gene>
<organism evidence="1">
    <name type="scientific">Ananas comosus var. bracteatus</name>
    <name type="common">red pineapple</name>
    <dbReference type="NCBI Taxonomy" id="296719"/>
    <lineage>
        <taxon>Eukaryota</taxon>
        <taxon>Viridiplantae</taxon>
        <taxon>Streptophyta</taxon>
        <taxon>Embryophyta</taxon>
        <taxon>Tracheophyta</taxon>
        <taxon>Spermatophyta</taxon>
        <taxon>Magnoliopsida</taxon>
        <taxon>Liliopsida</taxon>
        <taxon>Poales</taxon>
        <taxon>Bromeliaceae</taxon>
        <taxon>Bromelioideae</taxon>
        <taxon>Ananas</taxon>
    </lineage>
</organism>
<dbReference type="InterPro" id="IPR042468">
    <property type="entry name" value="Peptidase_C65_otubain_sub1"/>
</dbReference>
<dbReference type="EMBL" id="LR862135">
    <property type="protein sequence ID" value="CAD1841276.1"/>
    <property type="molecule type" value="Genomic_DNA"/>
</dbReference>
<protein>
    <submittedName>
        <fullName evidence="1">Uncharacterized protein</fullName>
    </submittedName>
</protein>
<dbReference type="InterPro" id="IPR038765">
    <property type="entry name" value="Papain-like_cys_pep_sf"/>
</dbReference>
<dbReference type="Pfam" id="PF10275">
    <property type="entry name" value="Peptidase_C65"/>
    <property type="match status" value="1"/>
</dbReference>